<feature type="region of interest" description="Disordered" evidence="1">
    <location>
        <begin position="228"/>
        <end position="249"/>
    </location>
</feature>
<evidence type="ECO:0000313" key="2">
    <source>
        <dbReference type="EMBL" id="CAC5424203.1"/>
    </source>
</evidence>
<proteinExistence type="predicted"/>
<gene>
    <name evidence="2" type="ORF">MCOR_56127</name>
</gene>
<dbReference type="AlphaFoldDB" id="A0A6J8EWM3"/>
<dbReference type="OrthoDB" id="6112397at2759"/>
<accession>A0A6J8EWM3</accession>
<dbReference type="Proteomes" id="UP000507470">
    <property type="component" value="Unassembled WGS sequence"/>
</dbReference>
<reference evidence="2 3" key="1">
    <citation type="submission" date="2020-06" db="EMBL/GenBank/DDBJ databases">
        <authorList>
            <person name="Li R."/>
            <person name="Bekaert M."/>
        </authorList>
    </citation>
    <scope>NUCLEOTIDE SEQUENCE [LARGE SCALE GENOMIC DNA]</scope>
    <source>
        <strain evidence="3">wild</strain>
    </source>
</reference>
<organism evidence="2 3">
    <name type="scientific">Mytilus coruscus</name>
    <name type="common">Sea mussel</name>
    <dbReference type="NCBI Taxonomy" id="42192"/>
    <lineage>
        <taxon>Eukaryota</taxon>
        <taxon>Metazoa</taxon>
        <taxon>Spiralia</taxon>
        <taxon>Lophotrochozoa</taxon>
        <taxon>Mollusca</taxon>
        <taxon>Bivalvia</taxon>
        <taxon>Autobranchia</taxon>
        <taxon>Pteriomorphia</taxon>
        <taxon>Mytilida</taxon>
        <taxon>Mytiloidea</taxon>
        <taxon>Mytilidae</taxon>
        <taxon>Mytilinae</taxon>
        <taxon>Mytilus</taxon>
    </lineage>
</organism>
<protein>
    <submittedName>
        <fullName evidence="2">Uncharacterized protein</fullName>
    </submittedName>
</protein>
<name>A0A6J8EWM3_MYTCO</name>
<dbReference type="EMBL" id="CACVKT020009964">
    <property type="protein sequence ID" value="CAC5424203.1"/>
    <property type="molecule type" value="Genomic_DNA"/>
</dbReference>
<sequence length="365" mass="39910">MIVDFLRYNPVLDFSDGTVDFHDFTVDVDWNGYLERKERDGEWGDAVCLECKGVYQPEDCAVVTKCGPHEECSVEEYVTNDGNVLYDVGCKDIARCNLNAAFGRRQANTTASIKRSIGTAICSECCNSKLFPLCNIGGCGIKKPTLPAGSKICYKCPSSIHPDECTQITLCNKNQSCSSQSNSASSPCMHCCDIDVCNDQCKKTTVTISTLKPSTSLKPLTVRSTTSQSISTSTQASTMTPTFTTQTHETTKISTLQTTAIPTVHSTTIPTKQFTVAPTVQSTTIPTKKFTAAPTFQSTTIPTKQMTISSGQTTTSQQFLSTNDTTTHLETTTAYQSTCTYLLIKQHIRRSGIPKRKNVFEMIAM</sequence>
<feature type="compositionally biased region" description="Low complexity" evidence="1">
    <location>
        <begin position="228"/>
        <end position="248"/>
    </location>
</feature>
<evidence type="ECO:0000256" key="1">
    <source>
        <dbReference type="SAM" id="MobiDB-lite"/>
    </source>
</evidence>
<keyword evidence="3" id="KW-1185">Reference proteome</keyword>
<evidence type="ECO:0000313" key="3">
    <source>
        <dbReference type="Proteomes" id="UP000507470"/>
    </source>
</evidence>